<evidence type="ECO:0000256" key="1">
    <source>
        <dbReference type="SAM" id="SignalP"/>
    </source>
</evidence>
<organism evidence="2 3">
    <name type="scientific">Prevotella intermedia</name>
    <dbReference type="NCBI Taxonomy" id="28131"/>
    <lineage>
        <taxon>Bacteria</taxon>
        <taxon>Pseudomonadati</taxon>
        <taxon>Bacteroidota</taxon>
        <taxon>Bacteroidia</taxon>
        <taxon>Bacteroidales</taxon>
        <taxon>Prevotellaceae</taxon>
        <taxon>Prevotella</taxon>
    </lineage>
</organism>
<accession>A0A2D3L7T8</accession>
<dbReference type="EMBL" id="CP024723">
    <property type="protein sequence ID" value="ATV26642.1"/>
    <property type="molecule type" value="Genomic_DNA"/>
</dbReference>
<dbReference type="InterPro" id="IPR038314">
    <property type="entry name" value="T6SS_sf"/>
</dbReference>
<name>A0A2D3L7T8_PREIN</name>
<keyword evidence="1" id="KW-0732">Signal</keyword>
<dbReference type="Gene3D" id="1.20.120.1620">
    <property type="match status" value="1"/>
</dbReference>
<sequence length="139" mass="16182">MGTKMKILLRLLFLFIPFTLQAQSDWVKEAKGVALCECIKQMNMLADSTTVIIKDYSISYFIQMTDLPPQLTMEVVAYVKEHYKDYISIPQEIGGNMIGLSCWEFYHSKALDDNIRKIVSRYKPVRISKGRTNKRQKHK</sequence>
<evidence type="ECO:0000313" key="2">
    <source>
        <dbReference type="EMBL" id="ATV26642.1"/>
    </source>
</evidence>
<dbReference type="RefSeq" id="WP_100019541.1">
    <property type="nucleotide sequence ID" value="NZ_CP024723.1"/>
</dbReference>
<proteinExistence type="predicted"/>
<feature type="signal peptide" evidence="1">
    <location>
        <begin position="1"/>
        <end position="22"/>
    </location>
</feature>
<dbReference type="AlphaFoldDB" id="A0A2D3L7T8"/>
<dbReference type="Proteomes" id="UP000229630">
    <property type="component" value="Chromosome 1"/>
</dbReference>
<reference evidence="2 3" key="1">
    <citation type="submission" date="2017-11" db="EMBL/GenBank/DDBJ databases">
        <title>Genome sequencing of Prevotella intermedia KCOM 2837.</title>
        <authorList>
            <person name="Kook J.-K."/>
            <person name="Park S.-N."/>
            <person name="Lim Y.K."/>
        </authorList>
    </citation>
    <scope>NUCLEOTIDE SEQUENCE [LARGE SCALE GENOMIC DNA]</scope>
    <source>
        <strain evidence="2 3">KCOM 2837</strain>
    </source>
</reference>
<evidence type="ECO:0008006" key="4">
    <source>
        <dbReference type="Google" id="ProtNLM"/>
    </source>
</evidence>
<protein>
    <recommendedName>
        <fullName evidence="4">DUF4359 domain-containing protein</fullName>
    </recommendedName>
</protein>
<gene>
    <name evidence="2" type="ORF">CTM62_07865</name>
</gene>
<evidence type="ECO:0000313" key="3">
    <source>
        <dbReference type="Proteomes" id="UP000229630"/>
    </source>
</evidence>
<feature type="chain" id="PRO_5013629042" description="DUF4359 domain-containing protein" evidence="1">
    <location>
        <begin position="23"/>
        <end position="139"/>
    </location>
</feature>